<dbReference type="InterPro" id="IPR004088">
    <property type="entry name" value="KH_dom_type_1"/>
</dbReference>
<keyword evidence="10" id="KW-1185">Reference proteome</keyword>
<evidence type="ECO:0000256" key="3">
    <source>
        <dbReference type="ARBA" id="ARBA00022737"/>
    </source>
</evidence>
<dbReference type="Pfam" id="PF00013">
    <property type="entry name" value="KH_1"/>
    <property type="match status" value="2"/>
</dbReference>
<dbReference type="PANTHER" id="PTHR10627:SF69">
    <property type="entry name" value="PROTEIN BICAUDAL C"/>
    <property type="match status" value="1"/>
</dbReference>
<keyword evidence="2" id="KW-0217">Developmental protein</keyword>
<proteinExistence type="inferred from homology"/>
<evidence type="ECO:0000256" key="2">
    <source>
        <dbReference type="ARBA" id="ARBA00022473"/>
    </source>
</evidence>
<evidence type="ECO:0000259" key="7">
    <source>
        <dbReference type="SMART" id="SM00322"/>
    </source>
</evidence>
<dbReference type="Pfam" id="PF24234">
    <property type="entry name" value="KH_BICC1_1st"/>
    <property type="match status" value="1"/>
</dbReference>
<keyword evidence="6" id="KW-0732">Signal</keyword>
<reference evidence="10" key="1">
    <citation type="submission" date="2012-12" db="EMBL/GenBank/DDBJ databases">
        <authorList>
            <person name="Hellsten U."/>
            <person name="Grimwood J."/>
            <person name="Chapman J.A."/>
            <person name="Shapiro H."/>
            <person name="Aerts A."/>
            <person name="Otillar R.P."/>
            <person name="Terry A.Y."/>
            <person name="Boore J.L."/>
            <person name="Simakov O."/>
            <person name="Marletaz F."/>
            <person name="Cho S.-J."/>
            <person name="Edsinger-Gonzales E."/>
            <person name="Havlak P."/>
            <person name="Kuo D.-H."/>
            <person name="Larsson T."/>
            <person name="Lv J."/>
            <person name="Arendt D."/>
            <person name="Savage R."/>
            <person name="Osoegawa K."/>
            <person name="de Jong P."/>
            <person name="Lindberg D.R."/>
            <person name="Seaver E.C."/>
            <person name="Weisblat D.A."/>
            <person name="Putnam N.H."/>
            <person name="Grigoriev I.V."/>
            <person name="Rokhsar D.S."/>
        </authorList>
    </citation>
    <scope>NUCLEOTIDE SEQUENCE</scope>
    <source>
        <strain evidence="10">I ESC-2004</strain>
    </source>
</reference>
<dbReference type="AlphaFoldDB" id="R7U4H0"/>
<sequence>MALIFVFSTCLFLQVMEETNTEISWPAKLKIGAKSKKDPHIKVSGQQEAVSAAKDRIMAILDTKSTRVTLKLDVPHTEHSHVIGKGGNNIKRVMQDTGCHIHFPDSNRNNQAEKSNQVSIAGQPSGVEEARSKIRELLPLVFMFELPVPGLLQPLPDPQSPTMQHIQNTYNVSVTFKQRPRSYATTVIIRGSVSNAKEVKEATALLIEQLTGNIGTTVPVSMQLEIAPQHHLFIIGRGGANMKQIMQRTGAQIHFPDLNSSTPQRRGTVFITGAIESVFLARQHLIGCLPLTLMFDMKEDLDIGQAGITSLMEHLDVFISIKPKPKQPSKSVIVKSIERNSSNLYNTRERLLG</sequence>
<dbReference type="EMBL" id="KB305236">
    <property type="protein sequence ID" value="ELU01260.1"/>
    <property type="molecule type" value="Genomic_DNA"/>
</dbReference>
<dbReference type="OrthoDB" id="271862at2759"/>
<dbReference type="InterPro" id="IPR047554">
    <property type="entry name" value="BICC1_KH-I_rpt2"/>
</dbReference>
<evidence type="ECO:0000256" key="5">
    <source>
        <dbReference type="PROSITE-ProRule" id="PRU00117"/>
    </source>
</evidence>
<keyword evidence="3" id="KW-0677">Repeat</keyword>
<dbReference type="GO" id="GO:0005737">
    <property type="term" value="C:cytoplasm"/>
    <property type="evidence" value="ECO:0007669"/>
    <property type="project" value="TreeGrafter"/>
</dbReference>
<protein>
    <recommendedName>
        <fullName evidence="7">K Homology domain-containing protein</fullName>
    </recommendedName>
</protein>
<dbReference type="STRING" id="283909.R7U4H0"/>
<evidence type="ECO:0000256" key="4">
    <source>
        <dbReference type="ARBA" id="ARBA00022884"/>
    </source>
</evidence>
<keyword evidence="4 5" id="KW-0694">RNA-binding</keyword>
<name>R7U4H0_CAPTE</name>
<dbReference type="Gene3D" id="3.30.310.270">
    <property type="match status" value="1"/>
</dbReference>
<evidence type="ECO:0000313" key="8">
    <source>
        <dbReference type="EMBL" id="ELU01260.1"/>
    </source>
</evidence>
<evidence type="ECO:0000256" key="1">
    <source>
        <dbReference type="ARBA" id="ARBA00007662"/>
    </source>
</evidence>
<dbReference type="InterPro" id="IPR036612">
    <property type="entry name" value="KH_dom_type_1_sf"/>
</dbReference>
<feature type="chain" id="PRO_5008787654" description="K Homology domain-containing protein" evidence="6">
    <location>
        <begin position="18"/>
        <end position="353"/>
    </location>
</feature>
<dbReference type="HOGENOM" id="CLU_036817_0_0_1"/>
<dbReference type="InterPro" id="IPR047549">
    <property type="entry name" value="BICC1_KH-I_rpt1"/>
</dbReference>
<dbReference type="EMBL" id="AMQN01009351">
    <property type="status" value="NOT_ANNOTATED_CDS"/>
    <property type="molecule type" value="Genomic_DNA"/>
</dbReference>
<dbReference type="GO" id="GO:0003723">
    <property type="term" value="F:RNA binding"/>
    <property type="evidence" value="ECO:0007669"/>
    <property type="project" value="UniProtKB-UniRule"/>
</dbReference>
<dbReference type="CDD" id="cd22421">
    <property type="entry name" value="KH-I_BICC1_rpt2"/>
    <property type="match status" value="1"/>
</dbReference>
<evidence type="ECO:0000313" key="10">
    <source>
        <dbReference type="Proteomes" id="UP000014760"/>
    </source>
</evidence>
<accession>R7U4H0</accession>
<reference evidence="9" key="3">
    <citation type="submission" date="2015-06" db="UniProtKB">
        <authorList>
            <consortium name="EnsemblMetazoa"/>
        </authorList>
    </citation>
    <scope>IDENTIFICATION</scope>
</reference>
<organism evidence="8">
    <name type="scientific">Capitella teleta</name>
    <name type="common">Polychaete worm</name>
    <dbReference type="NCBI Taxonomy" id="283909"/>
    <lineage>
        <taxon>Eukaryota</taxon>
        <taxon>Metazoa</taxon>
        <taxon>Spiralia</taxon>
        <taxon>Lophotrochozoa</taxon>
        <taxon>Annelida</taxon>
        <taxon>Polychaeta</taxon>
        <taxon>Sedentaria</taxon>
        <taxon>Scolecida</taxon>
        <taxon>Capitellidae</taxon>
        <taxon>Capitella</taxon>
    </lineage>
</organism>
<dbReference type="FunFam" id="3.30.310.270:FF:000002">
    <property type="entry name" value="BicC family RNA binding protein 1"/>
    <property type="match status" value="1"/>
</dbReference>
<dbReference type="CDD" id="cd22422">
    <property type="entry name" value="KH-I_BICC1_rpt3"/>
    <property type="match status" value="1"/>
</dbReference>
<dbReference type="EnsemblMetazoa" id="CapteT119585">
    <property type="protein sequence ID" value="CapteP119585"/>
    <property type="gene ID" value="CapteG119585"/>
</dbReference>
<evidence type="ECO:0000313" key="9">
    <source>
        <dbReference type="EnsemblMetazoa" id="CapteP119585"/>
    </source>
</evidence>
<dbReference type="InterPro" id="IPR004087">
    <property type="entry name" value="KH_dom"/>
</dbReference>
<dbReference type="SMART" id="SM00322">
    <property type="entry name" value="KH"/>
    <property type="match status" value="2"/>
</dbReference>
<dbReference type="SUPFAM" id="SSF54791">
    <property type="entry name" value="Eukaryotic type KH-domain (KH-domain type I)"/>
    <property type="match status" value="2"/>
</dbReference>
<feature type="domain" description="K Homology" evidence="7">
    <location>
        <begin position="218"/>
        <end position="290"/>
    </location>
</feature>
<dbReference type="PROSITE" id="PS50084">
    <property type="entry name" value="KH_TYPE_1"/>
    <property type="match status" value="2"/>
</dbReference>
<evidence type="ECO:0000256" key="6">
    <source>
        <dbReference type="SAM" id="SignalP"/>
    </source>
</evidence>
<dbReference type="PANTHER" id="PTHR10627">
    <property type="entry name" value="SCP160"/>
    <property type="match status" value="1"/>
</dbReference>
<comment type="similarity">
    <text evidence="1">Belongs to the BicC family.</text>
</comment>
<dbReference type="InterPro" id="IPR054727">
    <property type="entry name" value="BICC1_KH"/>
</dbReference>
<feature type="non-terminal residue" evidence="8">
    <location>
        <position position="353"/>
    </location>
</feature>
<gene>
    <name evidence="8" type="ORF">CAPTEDRAFT_119585</name>
</gene>
<dbReference type="Proteomes" id="UP000014760">
    <property type="component" value="Unassembled WGS sequence"/>
</dbReference>
<dbReference type="Pfam" id="PF22985">
    <property type="entry name" value="KH_BICC1"/>
    <property type="match status" value="2"/>
</dbReference>
<feature type="domain" description="K Homology" evidence="7">
    <location>
        <begin position="66"/>
        <end position="139"/>
    </location>
</feature>
<dbReference type="InterPro" id="IPR047553">
    <property type="entry name" value="BICC1_KH-I_rpt3"/>
</dbReference>
<dbReference type="Gene3D" id="3.30.1370.10">
    <property type="entry name" value="K Homology domain, type 1"/>
    <property type="match status" value="2"/>
</dbReference>
<feature type="signal peptide" evidence="6">
    <location>
        <begin position="1"/>
        <end position="17"/>
    </location>
</feature>
<dbReference type="OMA" id="LANAMMC"/>
<reference evidence="8 10" key="2">
    <citation type="journal article" date="2013" name="Nature">
        <title>Insights into bilaterian evolution from three spiralian genomes.</title>
        <authorList>
            <person name="Simakov O."/>
            <person name="Marletaz F."/>
            <person name="Cho S.J."/>
            <person name="Edsinger-Gonzales E."/>
            <person name="Havlak P."/>
            <person name="Hellsten U."/>
            <person name="Kuo D.H."/>
            <person name="Larsson T."/>
            <person name="Lv J."/>
            <person name="Arendt D."/>
            <person name="Savage R."/>
            <person name="Osoegawa K."/>
            <person name="de Jong P."/>
            <person name="Grimwood J."/>
            <person name="Chapman J.A."/>
            <person name="Shapiro H."/>
            <person name="Aerts A."/>
            <person name="Otillar R.P."/>
            <person name="Terry A.Y."/>
            <person name="Boore J.L."/>
            <person name="Grigoriev I.V."/>
            <person name="Lindberg D.R."/>
            <person name="Seaver E.C."/>
            <person name="Weisblat D.A."/>
            <person name="Putnam N.H."/>
            <person name="Rokhsar D.S."/>
        </authorList>
    </citation>
    <scope>NUCLEOTIDE SEQUENCE</scope>
    <source>
        <strain evidence="8 10">I ESC-2004</strain>
    </source>
</reference>